<evidence type="ECO:0000313" key="5">
    <source>
        <dbReference type="Proteomes" id="UP000290580"/>
    </source>
</evidence>
<feature type="domain" description="TIR" evidence="1">
    <location>
        <begin position="45"/>
        <end position="183"/>
    </location>
</feature>
<accession>A0AAD0WPF7</accession>
<dbReference type="Proteomes" id="UP000290580">
    <property type="component" value="Unassembled WGS sequence"/>
</dbReference>
<dbReference type="EMBL" id="NXIC01000007">
    <property type="protein sequence ID" value="RXI25123.1"/>
    <property type="molecule type" value="Genomic_DNA"/>
</dbReference>
<dbReference type="RefSeq" id="WP_115588076.1">
    <property type="nucleotide sequence ID" value="NZ_CP032099.1"/>
</dbReference>
<keyword evidence="5" id="KW-1185">Reference proteome</keyword>
<proteinExistence type="predicted"/>
<sequence length="202" mass="23933">MALFSYEELKQKTNYLYNSKSYDNSLRMGLLSESSSININSISQDSFDIFLSHSYADREIIPALKNELESYGFSVYVDWITDKLLSRDEINKKTAEVLQTRMKQSKCLIYATSDNSQKSRWMPWELGYFDGIKDKMVGILPLKKYGNNFNDNFKGEEYLGLYYYIDKEKNQLNEMRLWVRENQDKYVLLNSWITGEKPYVRK</sequence>
<dbReference type="Proteomes" id="UP000262029">
    <property type="component" value="Chromosome"/>
</dbReference>
<organism evidence="2 4">
    <name type="scientific">Aliarcobacter skirrowii CCUG 10374</name>
    <dbReference type="NCBI Taxonomy" id="1032239"/>
    <lineage>
        <taxon>Bacteria</taxon>
        <taxon>Pseudomonadati</taxon>
        <taxon>Campylobacterota</taxon>
        <taxon>Epsilonproteobacteria</taxon>
        <taxon>Campylobacterales</taxon>
        <taxon>Arcobacteraceae</taxon>
        <taxon>Aliarcobacter</taxon>
    </lineage>
</organism>
<evidence type="ECO:0000313" key="4">
    <source>
        <dbReference type="Proteomes" id="UP000262029"/>
    </source>
</evidence>
<evidence type="ECO:0000259" key="1">
    <source>
        <dbReference type="PROSITE" id="PS50104"/>
    </source>
</evidence>
<reference evidence="2 4" key="2">
    <citation type="submission" date="2018-08" db="EMBL/GenBank/DDBJ databases">
        <title>Complete genome of the Arcobacter skirrowii type strain LMG 6621.</title>
        <authorList>
            <person name="Miller W.G."/>
            <person name="Yee E."/>
            <person name="Bono J.L."/>
        </authorList>
    </citation>
    <scope>NUCLEOTIDE SEQUENCE [LARGE SCALE GENOMIC DNA]</scope>
    <source>
        <strain evidence="2 4">CCUG 10374</strain>
    </source>
</reference>
<dbReference type="PROSITE" id="PS50104">
    <property type="entry name" value="TIR"/>
    <property type="match status" value="1"/>
</dbReference>
<evidence type="ECO:0000313" key="3">
    <source>
        <dbReference type="EMBL" id="RXI25123.1"/>
    </source>
</evidence>
<reference evidence="3 5" key="1">
    <citation type="submission" date="2017-09" db="EMBL/GenBank/DDBJ databases">
        <title>Genomics of the genus Arcobacter.</title>
        <authorList>
            <person name="Perez-Cataluna A."/>
            <person name="Figueras M.J."/>
            <person name="Salas-Masso N."/>
        </authorList>
    </citation>
    <scope>NUCLEOTIDE SEQUENCE [LARGE SCALE GENOMIC DNA]</scope>
    <source>
        <strain evidence="3 5">LMG 6621</strain>
    </source>
</reference>
<dbReference type="InterPro" id="IPR000157">
    <property type="entry name" value="TIR_dom"/>
</dbReference>
<evidence type="ECO:0000313" key="2">
    <source>
        <dbReference type="EMBL" id="AXX85706.1"/>
    </source>
</evidence>
<dbReference type="Gene3D" id="3.40.50.10140">
    <property type="entry name" value="Toll/interleukin-1 receptor homology (TIR) domain"/>
    <property type="match status" value="1"/>
</dbReference>
<name>A0AAD0WPF7_9BACT</name>
<gene>
    <name evidence="2" type="ORF">ASKIR_1939</name>
    <name evidence="3" type="ORF">CP959_09200</name>
</gene>
<dbReference type="GeneID" id="61751680"/>
<dbReference type="Pfam" id="PF13676">
    <property type="entry name" value="TIR_2"/>
    <property type="match status" value="1"/>
</dbReference>
<dbReference type="SUPFAM" id="SSF52200">
    <property type="entry name" value="Toll/Interleukin receptor TIR domain"/>
    <property type="match status" value="1"/>
</dbReference>
<dbReference type="EMBL" id="CP032099">
    <property type="protein sequence ID" value="AXX85706.1"/>
    <property type="molecule type" value="Genomic_DNA"/>
</dbReference>
<dbReference type="InterPro" id="IPR035897">
    <property type="entry name" value="Toll_tir_struct_dom_sf"/>
</dbReference>
<protein>
    <submittedName>
        <fullName evidence="2">DUF1863 domain-containing protein</fullName>
    </submittedName>
</protein>
<dbReference type="GO" id="GO:0007165">
    <property type="term" value="P:signal transduction"/>
    <property type="evidence" value="ECO:0007669"/>
    <property type="project" value="InterPro"/>
</dbReference>
<dbReference type="AlphaFoldDB" id="A0AAD0WPF7"/>